<accession>D6TE61</accession>
<dbReference type="SUPFAM" id="SSF69118">
    <property type="entry name" value="AhpD-like"/>
    <property type="match status" value="1"/>
</dbReference>
<dbReference type="InParanoid" id="D6TE61"/>
<gene>
    <name evidence="1" type="ORF">Krac_9898</name>
</gene>
<dbReference type="EMBL" id="ADVG01000001">
    <property type="protein sequence ID" value="EFH88434.1"/>
    <property type="molecule type" value="Genomic_DNA"/>
</dbReference>
<dbReference type="Proteomes" id="UP000004508">
    <property type="component" value="Unassembled WGS sequence"/>
</dbReference>
<dbReference type="Gene3D" id="1.20.1290.10">
    <property type="entry name" value="AhpD-like"/>
    <property type="match status" value="1"/>
</dbReference>
<reference evidence="1 2" key="1">
    <citation type="journal article" date="2011" name="Stand. Genomic Sci.">
        <title>Non-contiguous finished genome sequence and contextual data of the filamentous soil bacterium Ktedonobacter racemifer type strain (SOSP1-21).</title>
        <authorList>
            <person name="Chang Y.J."/>
            <person name="Land M."/>
            <person name="Hauser L."/>
            <person name="Chertkov O."/>
            <person name="Del Rio T.G."/>
            <person name="Nolan M."/>
            <person name="Copeland A."/>
            <person name="Tice H."/>
            <person name="Cheng J.F."/>
            <person name="Lucas S."/>
            <person name="Han C."/>
            <person name="Goodwin L."/>
            <person name="Pitluck S."/>
            <person name="Ivanova N."/>
            <person name="Ovchinikova G."/>
            <person name="Pati A."/>
            <person name="Chen A."/>
            <person name="Palaniappan K."/>
            <person name="Mavromatis K."/>
            <person name="Liolios K."/>
            <person name="Brettin T."/>
            <person name="Fiebig A."/>
            <person name="Rohde M."/>
            <person name="Abt B."/>
            <person name="Goker M."/>
            <person name="Detter J.C."/>
            <person name="Woyke T."/>
            <person name="Bristow J."/>
            <person name="Eisen J.A."/>
            <person name="Markowitz V."/>
            <person name="Hugenholtz P."/>
            <person name="Kyrpides N.C."/>
            <person name="Klenk H.P."/>
            <person name="Lapidus A."/>
        </authorList>
    </citation>
    <scope>NUCLEOTIDE SEQUENCE [LARGE SCALE GENOMIC DNA]</scope>
    <source>
        <strain evidence="2">DSM 44963</strain>
    </source>
</reference>
<dbReference type="InterPro" id="IPR029032">
    <property type="entry name" value="AhpD-like"/>
</dbReference>
<evidence type="ECO:0000313" key="2">
    <source>
        <dbReference type="Proteomes" id="UP000004508"/>
    </source>
</evidence>
<comment type="caution">
    <text evidence="1">The sequence shown here is derived from an EMBL/GenBank/DDBJ whole genome shotgun (WGS) entry which is preliminary data.</text>
</comment>
<proteinExistence type="predicted"/>
<organism evidence="1 2">
    <name type="scientific">Ktedonobacter racemifer DSM 44963</name>
    <dbReference type="NCBI Taxonomy" id="485913"/>
    <lineage>
        <taxon>Bacteria</taxon>
        <taxon>Bacillati</taxon>
        <taxon>Chloroflexota</taxon>
        <taxon>Ktedonobacteria</taxon>
        <taxon>Ktedonobacterales</taxon>
        <taxon>Ktedonobacteraceae</taxon>
        <taxon>Ktedonobacter</taxon>
    </lineage>
</organism>
<sequence length="130" mass="14001">MTDIAEQHSRLYQQLTQSIQTAPGSTSPALRKALTEYVIQASIASEGSMGSESNLPSDLQAYITKVRKYAYKVTDEDIEQLRHTGYTEEAIFEITLSIALGAGTKCLMQGMAAVEGASDAITDHSSNPQG</sequence>
<dbReference type="RefSeq" id="WP_007904404.1">
    <property type="nucleotide sequence ID" value="NZ_ADVG01000001.1"/>
</dbReference>
<protein>
    <submittedName>
        <fullName evidence="1">Uncharacterized protein</fullName>
    </submittedName>
</protein>
<dbReference type="STRING" id="485913.Krac_9898"/>
<keyword evidence="2" id="KW-1185">Reference proteome</keyword>
<dbReference type="OrthoDB" id="3391501at2"/>
<dbReference type="AlphaFoldDB" id="D6TE61"/>
<name>D6TE61_KTERA</name>
<evidence type="ECO:0000313" key="1">
    <source>
        <dbReference type="EMBL" id="EFH88434.1"/>
    </source>
</evidence>